<organism evidence="2 4">
    <name type="scientific">Adineta ricciae</name>
    <name type="common">Rotifer</name>
    <dbReference type="NCBI Taxonomy" id="249248"/>
    <lineage>
        <taxon>Eukaryota</taxon>
        <taxon>Metazoa</taxon>
        <taxon>Spiralia</taxon>
        <taxon>Gnathifera</taxon>
        <taxon>Rotifera</taxon>
        <taxon>Eurotatoria</taxon>
        <taxon>Bdelloidea</taxon>
        <taxon>Adinetida</taxon>
        <taxon>Adinetidae</taxon>
        <taxon>Adineta</taxon>
    </lineage>
</organism>
<dbReference type="Proteomes" id="UP000663828">
    <property type="component" value="Unassembled WGS sequence"/>
</dbReference>
<dbReference type="EMBL" id="CAJNOR010001929">
    <property type="protein sequence ID" value="CAF1221509.1"/>
    <property type="molecule type" value="Genomic_DNA"/>
</dbReference>
<dbReference type="AlphaFoldDB" id="A0A815K754"/>
<dbReference type="OrthoDB" id="408373at2759"/>
<evidence type="ECO:0000313" key="3">
    <source>
        <dbReference type="Proteomes" id="UP000663828"/>
    </source>
</evidence>
<comment type="caution">
    <text evidence="2">The sequence shown here is derived from an EMBL/GenBank/DDBJ whole genome shotgun (WGS) entry which is preliminary data.</text>
</comment>
<reference evidence="2" key="1">
    <citation type="submission" date="2021-02" db="EMBL/GenBank/DDBJ databases">
        <authorList>
            <person name="Nowell W R."/>
        </authorList>
    </citation>
    <scope>NUCLEOTIDE SEQUENCE</scope>
</reference>
<proteinExistence type="predicted"/>
<evidence type="ECO:0000313" key="2">
    <source>
        <dbReference type="EMBL" id="CAF1391780.1"/>
    </source>
</evidence>
<evidence type="ECO:0000313" key="4">
    <source>
        <dbReference type="Proteomes" id="UP000663852"/>
    </source>
</evidence>
<dbReference type="Proteomes" id="UP000663852">
    <property type="component" value="Unassembled WGS sequence"/>
</dbReference>
<name>A0A815K754_ADIRI</name>
<evidence type="ECO:0000313" key="1">
    <source>
        <dbReference type="EMBL" id="CAF1221509.1"/>
    </source>
</evidence>
<gene>
    <name evidence="2" type="ORF">EDS130_LOCUS35511</name>
    <name evidence="1" type="ORF">XAT740_LOCUS24734</name>
</gene>
<protein>
    <submittedName>
        <fullName evidence="2">Uncharacterized protein</fullName>
    </submittedName>
</protein>
<accession>A0A815K754</accession>
<sequence length="79" mass="8918">MRLFSNEKYQAGASVFQLLVTTTADNPSSEYNCQIWQNLNNFNRPFLTLFSDSDSTTNGLDKVIQSMIPDTSTPNNYSN</sequence>
<keyword evidence="3" id="KW-1185">Reference proteome</keyword>
<dbReference type="EMBL" id="CAJNOJ010000313">
    <property type="protein sequence ID" value="CAF1391780.1"/>
    <property type="molecule type" value="Genomic_DNA"/>
</dbReference>